<evidence type="ECO:0000313" key="1">
    <source>
        <dbReference type="EMBL" id="GAH69448.1"/>
    </source>
</evidence>
<feature type="non-terminal residue" evidence="1">
    <location>
        <position position="1"/>
    </location>
</feature>
<dbReference type="EMBL" id="BARU01034947">
    <property type="protein sequence ID" value="GAH69448.1"/>
    <property type="molecule type" value="Genomic_DNA"/>
</dbReference>
<gene>
    <name evidence="1" type="ORF">S03H2_54782</name>
</gene>
<accession>X1JIA0</accession>
<dbReference type="AlphaFoldDB" id="X1JIA0"/>
<organism evidence="1">
    <name type="scientific">marine sediment metagenome</name>
    <dbReference type="NCBI Taxonomy" id="412755"/>
    <lineage>
        <taxon>unclassified sequences</taxon>
        <taxon>metagenomes</taxon>
        <taxon>ecological metagenomes</taxon>
    </lineage>
</organism>
<reference evidence="1" key="1">
    <citation type="journal article" date="2014" name="Front. Microbiol.">
        <title>High frequency of phylogenetically diverse reductive dehalogenase-homologous genes in deep subseafloor sedimentary metagenomes.</title>
        <authorList>
            <person name="Kawai M."/>
            <person name="Futagami T."/>
            <person name="Toyoda A."/>
            <person name="Takaki Y."/>
            <person name="Nishi S."/>
            <person name="Hori S."/>
            <person name="Arai W."/>
            <person name="Tsubouchi T."/>
            <person name="Morono Y."/>
            <person name="Uchiyama I."/>
            <person name="Ito T."/>
            <person name="Fujiyama A."/>
            <person name="Inagaki F."/>
            <person name="Takami H."/>
        </authorList>
    </citation>
    <scope>NUCLEOTIDE SEQUENCE</scope>
    <source>
        <strain evidence="1">Expedition CK06-06</strain>
    </source>
</reference>
<comment type="caution">
    <text evidence="1">The sequence shown here is derived from an EMBL/GenBank/DDBJ whole genome shotgun (WGS) entry which is preliminary data.</text>
</comment>
<proteinExistence type="predicted"/>
<protein>
    <submittedName>
        <fullName evidence="1">Uncharacterized protein</fullName>
    </submittedName>
</protein>
<sequence>GKIGGFSAPGGKDLKAKLLKHEHAAIIDYKSL</sequence>
<name>X1JIA0_9ZZZZ</name>